<sequence length="1619" mass="181849">MTSTPAYHHAQIVRTLPAWSKQLHPSHTRKMIQSLRNDYIDEHGVPYPWFAGARPDWQDGVRRAIAKRNESRKALQQALAPLKGISEFCAPLLEQRLALDIPVDQAQYSFQPFEDIGDSWVSPIDVEYPVATERETNVSATRPKGSPQLRSLLEAALHNFTGISQAGPYSTLQYSATDTRTLPTLTVERFIQHCRTLDLGAHYQAHLDAIHGGVAGETLEALMSEANRDELRVRARIASLQGLLSAHGLDALHQLSNNLPTPRYNQSALHCWRLSLFDIGLHEVLLIGPDQPDQINPLILYIPGDDQEPLREYPSLREAMARFKAQLLRTTFRRQINALAPGPLQPALAKKLQHALFERRELNGSEVLHPRSAPKIVLSITRLPIQPWTTLHKLHVLRLKGDAACIAVPTAAVDAQAQLERLKHWYEVGLNVLNVAAMFVPGLNTVMLAVGASQILQSVFHGLHAWEAGETAEALAQLESIMVNLAVVGTLAGGAAVIKASGFVDIMKRVWIEGEERLWSANLTGYRSRVELPASLEPNEQGQYLLDGKYYIRLDGELYEQVKAADNSWRLKHPEDAHAYSPQLNHNQQGAWRVEHEQPMDWDTTRLLRRLGPPSADLSDQQLLSAMRSTGLDEDVLRYTHMRAKPAPALLVDALTRLRLDHEVDDIIVRVGDGRSLAAYKNYAVPALLELPNWPQDHAIRVFNGPELWGSSTLYGQGSVEIQLNRTNLEQGELATAVLSQMDEQTASALLPNTSQELRAQNLQKKLADHLSGQHTAMFQSLYLGHRPALSEAAQTLGRQFTSLPDPALEEIVEHATPLERKQLAGRRVPLRIGEEARRLQSRVRLDRALIGLHRPTLANADTRLLEEALLVERPDLANATPAQLFALLANDRPLAARLLGQQAIRPGFRSPLRLSDGRVGYPLSGRQGTSARRLRDLYPALDSRQRQTMLQRLTQRGDLATQLNVLEEEWRNLDSSLSAWSQAVGDVRRASREVFSDAVRSAWRRETGATLEVTSIELETLPPLPARMEHITAITVRDAGVRHMAEAFLQSFPNLERLRVIQNPELDSTTLFQALRRSTRLRELDLRNNQMATLPANALPTLTQLRQLRSLSLRHNDLRLSAEQLRALTQLPVELLDLNRNAIELDASTAPYFQDMVHLRRLELAGNPLRIAPDVRYLARLEHLNLSRTQLTSWPEGLTTLMSQRNYQLRHLDLSDNAIPLVPDLETVLATPYAQGLRDERAGLRWHFNYNRLQEGQALRLRESSISVIEHSVSESESEGGWLEAGSAQQRARAEAFMISLENEPVVDVLDRLTLSAEALHHPQGLYRRVWALLGRVTEDDQLRQRIVEVAREYPATCGDAGTDAFSALELEVLAFDETEYADLAPQYSFNFYRRLFRRAQVNAIADNIAVRRALRRAALVDNLPELPELAPEDAISDEDLRNSLVDDIEIRLALRQALAPEALLDFPEPSQGMLYRQTAMITSTIEYNVEQRVYELDSVPANRHEWMVRHPTWQLFLQREYGDQLSALTEAWLHGSNYLSGVYELTDGPLTPEVTLALTAAVGHSPIEDGQLRQAELEGQALIDAWASFKQAKERAEHALQLRLTAALDRNNRGPNS</sequence>
<dbReference type="SUPFAM" id="SSF52047">
    <property type="entry name" value="RNI-like"/>
    <property type="match status" value="1"/>
</dbReference>
<dbReference type="InterPro" id="IPR029487">
    <property type="entry name" value="NEL_dom"/>
</dbReference>
<keyword evidence="3" id="KW-0433">Leucine-rich repeat</keyword>
<keyword evidence="6" id="KW-0964">Secreted</keyword>
<dbReference type="Gene3D" id="3.80.10.10">
    <property type="entry name" value="Ribonuclease Inhibitor"/>
    <property type="match status" value="1"/>
</dbReference>
<dbReference type="InterPro" id="IPR001611">
    <property type="entry name" value="Leu-rich_rpt"/>
</dbReference>
<feature type="active site" description="Glycyl thioester intermediate" evidence="6">
    <location>
        <position position="1359"/>
    </location>
</feature>
<organism evidence="8">
    <name type="scientific">Pseudomonas urmiensis</name>
    <dbReference type="NCBI Taxonomy" id="2745493"/>
    <lineage>
        <taxon>Bacteria</taxon>
        <taxon>Pseudomonadati</taxon>
        <taxon>Pseudomonadota</taxon>
        <taxon>Gammaproteobacteria</taxon>
        <taxon>Pseudomonadales</taxon>
        <taxon>Pseudomonadaceae</taxon>
        <taxon>Pseudomonas</taxon>
    </lineage>
</organism>
<dbReference type="Pfam" id="PF20178">
    <property type="entry name" value="ToxA_N"/>
    <property type="match status" value="1"/>
</dbReference>
<evidence type="ECO:0000256" key="4">
    <source>
        <dbReference type="ARBA" id="ARBA00022737"/>
    </source>
</evidence>
<evidence type="ECO:0000313" key="9">
    <source>
        <dbReference type="EMBL" id="MBV4536065.1"/>
    </source>
</evidence>
<reference evidence="8" key="1">
    <citation type="journal article" date="2020" name="Microorganisms">
        <title>Reliable Identification of Environmental Pseudomonas Isolates Using the rpoD Gene.</title>
        <authorList>
            <consortium name="The Broad Institute Genome Sequencing Platform"/>
            <person name="Girard L."/>
            <person name="Lood C."/>
            <person name="Rokni-Zadeh H."/>
            <person name="van Noort V."/>
            <person name="Lavigne R."/>
            <person name="De Mot R."/>
        </authorList>
    </citation>
    <scope>NUCLEOTIDE SEQUENCE</scope>
    <source>
        <strain evidence="8">SWRI10</strain>
    </source>
</reference>
<dbReference type="EMBL" id="JABWRE020000001">
    <property type="protein sequence ID" value="MBV4536065.1"/>
    <property type="molecule type" value="Genomic_DNA"/>
</dbReference>
<reference evidence="8" key="2">
    <citation type="submission" date="2020-07" db="EMBL/GenBank/DDBJ databases">
        <authorList>
            <person name="Lood C."/>
            <person name="Girard L."/>
        </authorList>
    </citation>
    <scope>NUCLEOTIDE SEQUENCE</scope>
    <source>
        <strain evidence="8">SWRI10</strain>
    </source>
</reference>
<dbReference type="Proteomes" id="UP000599879">
    <property type="component" value="Unassembled WGS sequence"/>
</dbReference>
<evidence type="ECO:0000256" key="6">
    <source>
        <dbReference type="PROSITE-ProRule" id="PRU01398"/>
    </source>
</evidence>
<dbReference type="Gene3D" id="1.20.58.360">
    <property type="entry name" value="Shigella T3SS effector IpaH defines"/>
    <property type="match status" value="1"/>
</dbReference>
<dbReference type="PANTHER" id="PTHR24366:SF96">
    <property type="entry name" value="LEUCINE RICH REPEAT CONTAINING 53"/>
    <property type="match status" value="1"/>
</dbReference>
<dbReference type="PROSITE" id="PS52053">
    <property type="entry name" value="NEL"/>
    <property type="match status" value="1"/>
</dbReference>
<dbReference type="GO" id="GO:0005576">
    <property type="term" value="C:extracellular region"/>
    <property type="evidence" value="ECO:0007669"/>
    <property type="project" value="UniProtKB-UniRule"/>
</dbReference>
<keyword evidence="6" id="KW-0833">Ubl conjugation pathway</keyword>
<dbReference type="GO" id="GO:0016567">
    <property type="term" value="P:protein ubiquitination"/>
    <property type="evidence" value="ECO:0007669"/>
    <property type="project" value="InterPro"/>
</dbReference>
<dbReference type="SMART" id="SM00369">
    <property type="entry name" value="LRR_TYP"/>
    <property type="match status" value="4"/>
</dbReference>
<evidence type="ECO:0000256" key="2">
    <source>
        <dbReference type="ARBA" id="ARBA00012483"/>
    </source>
</evidence>
<evidence type="ECO:0000256" key="5">
    <source>
        <dbReference type="ARBA" id="ARBA00023026"/>
    </source>
</evidence>
<dbReference type="InterPro" id="IPR046673">
    <property type="entry name" value="ToxA_N"/>
</dbReference>
<reference evidence="9" key="3">
    <citation type="submission" date="2021-06" db="EMBL/GenBank/DDBJ databases">
        <title>Updating the genus Pseudomonas: Description of 43 new species and partition of the Pseudomonas putida group.</title>
        <authorList>
            <person name="Girard L."/>
            <person name="Lood C."/>
            <person name="Vandamme P."/>
            <person name="Rokni-Zadeh H."/>
            <person name="Van Noort V."/>
            <person name="Hofte M."/>
            <person name="Lavigne R."/>
            <person name="De Mot R."/>
        </authorList>
    </citation>
    <scope>NUCLEOTIDE SEQUENCE</scope>
    <source>
        <strain evidence="9">SWRI10</strain>
    </source>
</reference>
<dbReference type="PROSITE" id="PS51450">
    <property type="entry name" value="LRR"/>
    <property type="match status" value="1"/>
</dbReference>
<evidence type="ECO:0000256" key="1">
    <source>
        <dbReference type="ARBA" id="ARBA00000900"/>
    </source>
</evidence>
<evidence type="ECO:0000256" key="3">
    <source>
        <dbReference type="ARBA" id="ARBA00022614"/>
    </source>
</evidence>
<comment type="PTM">
    <text evidence="6">Ubiquitinated in the presence of host E1 ubiquitin-activating enzyme, E2 ubiquitin-conjugating enzyme and ubiquitin.</text>
</comment>
<comment type="catalytic activity">
    <reaction evidence="1">
        <text>S-ubiquitinyl-[E2 ubiquitin-conjugating enzyme]-L-cysteine + [acceptor protein]-L-lysine = [E2 ubiquitin-conjugating enzyme]-L-cysteine + N(6)-ubiquitinyl-[acceptor protein]-L-lysine.</text>
        <dbReference type="EC" id="2.3.2.27"/>
    </reaction>
</comment>
<accession>A0A923FWE7</accession>
<dbReference type="Pfam" id="PF14496">
    <property type="entry name" value="NEL"/>
    <property type="match status" value="1"/>
</dbReference>
<dbReference type="InterPro" id="IPR032675">
    <property type="entry name" value="LRR_dom_sf"/>
</dbReference>
<keyword evidence="6" id="KW-0808">Transferase</keyword>
<name>A0A923FWE7_9PSED</name>
<dbReference type="EC" id="2.3.2.27" evidence="2"/>
<dbReference type="RefSeq" id="WP_186553279.1">
    <property type="nucleotide sequence ID" value="NZ_JABWRE020000001.1"/>
</dbReference>
<dbReference type="EMBL" id="JABWRE010000002">
    <property type="protein sequence ID" value="MBC3439694.1"/>
    <property type="molecule type" value="Genomic_DNA"/>
</dbReference>
<dbReference type="PANTHER" id="PTHR24366">
    <property type="entry name" value="IG(IMMUNOGLOBULIN) AND LRR(LEUCINE RICH REPEAT) DOMAINS"/>
    <property type="match status" value="1"/>
</dbReference>
<comment type="caution">
    <text evidence="8">The sequence shown here is derived from an EMBL/GenBank/DDBJ whole genome shotgun (WGS) entry which is preliminary data.</text>
</comment>
<feature type="domain" description="NEL" evidence="7">
    <location>
        <begin position="1275"/>
        <end position="1619"/>
    </location>
</feature>
<evidence type="ECO:0000259" key="7">
    <source>
        <dbReference type="PROSITE" id="PS52053"/>
    </source>
</evidence>
<keyword evidence="4" id="KW-0677">Repeat</keyword>
<gene>
    <name evidence="9" type="ORF">HU737_008760</name>
    <name evidence="8" type="ORF">HU737_03295</name>
</gene>
<dbReference type="InterPro" id="IPR003591">
    <property type="entry name" value="Leu-rich_rpt_typical-subtyp"/>
</dbReference>
<keyword evidence="5" id="KW-0843">Virulence</keyword>
<comment type="similarity">
    <text evidence="6">Belongs to the LRR-containing bacterial E3 ligase family.</text>
</comment>
<dbReference type="GO" id="GO:0061630">
    <property type="term" value="F:ubiquitin protein ligase activity"/>
    <property type="evidence" value="ECO:0007669"/>
    <property type="project" value="UniProtKB-EC"/>
</dbReference>
<keyword evidence="6" id="KW-1035">Host cytoplasm</keyword>
<proteinExistence type="inferred from homology"/>
<keyword evidence="6" id="KW-0832">Ubl conjugation</keyword>
<protein>
    <recommendedName>
        <fullName evidence="2">RING-type E3 ubiquitin transferase</fullName>
        <ecNumber evidence="2">2.3.2.27</ecNumber>
    </recommendedName>
</protein>
<evidence type="ECO:0000313" key="8">
    <source>
        <dbReference type="EMBL" id="MBC3439694.1"/>
    </source>
</evidence>